<gene>
    <name evidence="2" type="ORF">CSAL01_11676</name>
</gene>
<evidence type="ECO:0000313" key="3">
    <source>
        <dbReference type="Proteomes" id="UP000070121"/>
    </source>
</evidence>
<dbReference type="Proteomes" id="UP000070121">
    <property type="component" value="Unassembled WGS sequence"/>
</dbReference>
<sequence length="360" mass="40300">MAPQVIFKPAMGPACRTHLQSQDLINNFGAVATVGKMTGPAIPTAKGSNTLTTEPQVEEIKKAEKTEQAEKGKEKEKPRFDTFHPFPRLPNEIKAMILSEYIDFGPSIIYASCKTNKEAPGLIDVNTGKDGAHSKFKCLAQLMKGIPGFEAYVERTIGVSFYDLSYHPEEGVRKGKDLMVLVFDNKVGRHLNWYGATQRKHNREYFVPGIEDIGVMYDHDRLYGLGLGAGLQSSSVHPCSSQDLSMFVTNLGAVKNFYLLVKLRGSQAEQKKWMKIHLAIAKHCNKDLMVFEDKDRTWVEITQNKSRRQYGTPVQAAGDLLRQTDKLYHAIGTMCGGSPKVQFRILVASRFKNKTLGIWD</sequence>
<dbReference type="EMBL" id="JFFI01001691">
    <property type="protein sequence ID" value="KXH55788.1"/>
    <property type="molecule type" value="Genomic_DNA"/>
</dbReference>
<feature type="compositionally biased region" description="Basic and acidic residues" evidence="1">
    <location>
        <begin position="64"/>
        <end position="82"/>
    </location>
</feature>
<organism evidence="2 3">
    <name type="scientific">Colletotrichum salicis</name>
    <dbReference type="NCBI Taxonomy" id="1209931"/>
    <lineage>
        <taxon>Eukaryota</taxon>
        <taxon>Fungi</taxon>
        <taxon>Dikarya</taxon>
        <taxon>Ascomycota</taxon>
        <taxon>Pezizomycotina</taxon>
        <taxon>Sordariomycetes</taxon>
        <taxon>Hypocreomycetidae</taxon>
        <taxon>Glomerellales</taxon>
        <taxon>Glomerellaceae</taxon>
        <taxon>Colletotrichum</taxon>
        <taxon>Colletotrichum acutatum species complex</taxon>
    </lineage>
</organism>
<dbReference type="OrthoDB" id="4845882at2759"/>
<reference evidence="2 3" key="1">
    <citation type="submission" date="2014-02" db="EMBL/GenBank/DDBJ databases">
        <title>The genome sequence of Colletotrichum salicis CBS 607.94.</title>
        <authorList>
            <person name="Baroncelli R."/>
            <person name="Thon M.R."/>
        </authorList>
    </citation>
    <scope>NUCLEOTIDE SEQUENCE [LARGE SCALE GENOMIC DNA]</scope>
    <source>
        <strain evidence="2 3">CBS 607.94</strain>
    </source>
</reference>
<comment type="caution">
    <text evidence="2">The sequence shown here is derived from an EMBL/GenBank/DDBJ whole genome shotgun (WGS) entry which is preliminary data.</text>
</comment>
<name>A0A135U5V9_9PEZI</name>
<evidence type="ECO:0000313" key="2">
    <source>
        <dbReference type="EMBL" id="KXH55788.1"/>
    </source>
</evidence>
<protein>
    <submittedName>
        <fullName evidence="2">Uncharacterized protein</fullName>
    </submittedName>
</protein>
<feature type="region of interest" description="Disordered" evidence="1">
    <location>
        <begin position="64"/>
        <end position="84"/>
    </location>
</feature>
<evidence type="ECO:0000256" key="1">
    <source>
        <dbReference type="SAM" id="MobiDB-lite"/>
    </source>
</evidence>
<keyword evidence="3" id="KW-1185">Reference proteome</keyword>
<accession>A0A135U5V9</accession>
<proteinExistence type="predicted"/>
<dbReference type="AlphaFoldDB" id="A0A135U5V9"/>